<feature type="non-terminal residue" evidence="2">
    <location>
        <position position="1"/>
    </location>
</feature>
<keyword evidence="3" id="KW-1185">Reference proteome</keyword>
<dbReference type="Proteomes" id="UP000265520">
    <property type="component" value="Unassembled WGS sequence"/>
</dbReference>
<feature type="compositionally biased region" description="Pro residues" evidence="1">
    <location>
        <begin position="1"/>
        <end position="14"/>
    </location>
</feature>
<evidence type="ECO:0000256" key="1">
    <source>
        <dbReference type="SAM" id="MobiDB-lite"/>
    </source>
</evidence>
<protein>
    <submittedName>
        <fullName evidence="2">Uncharacterized protein</fullName>
    </submittedName>
</protein>
<feature type="compositionally biased region" description="Pro residues" evidence="1">
    <location>
        <begin position="28"/>
        <end position="46"/>
    </location>
</feature>
<evidence type="ECO:0000313" key="2">
    <source>
        <dbReference type="EMBL" id="MCI43238.1"/>
    </source>
</evidence>
<comment type="caution">
    <text evidence="2">The sequence shown here is derived from an EMBL/GenBank/DDBJ whole genome shotgun (WGS) entry which is preliminary data.</text>
</comment>
<proteinExistence type="predicted"/>
<organism evidence="2 3">
    <name type="scientific">Trifolium medium</name>
    <dbReference type="NCBI Taxonomy" id="97028"/>
    <lineage>
        <taxon>Eukaryota</taxon>
        <taxon>Viridiplantae</taxon>
        <taxon>Streptophyta</taxon>
        <taxon>Embryophyta</taxon>
        <taxon>Tracheophyta</taxon>
        <taxon>Spermatophyta</taxon>
        <taxon>Magnoliopsida</taxon>
        <taxon>eudicotyledons</taxon>
        <taxon>Gunneridae</taxon>
        <taxon>Pentapetalae</taxon>
        <taxon>rosids</taxon>
        <taxon>fabids</taxon>
        <taxon>Fabales</taxon>
        <taxon>Fabaceae</taxon>
        <taxon>Papilionoideae</taxon>
        <taxon>50 kb inversion clade</taxon>
        <taxon>NPAAA clade</taxon>
        <taxon>Hologalegina</taxon>
        <taxon>IRL clade</taxon>
        <taxon>Trifolieae</taxon>
        <taxon>Trifolium</taxon>
    </lineage>
</organism>
<feature type="compositionally biased region" description="Pro residues" evidence="1">
    <location>
        <begin position="53"/>
        <end position="63"/>
    </location>
</feature>
<reference evidence="2 3" key="1">
    <citation type="journal article" date="2018" name="Front. Plant Sci.">
        <title>Red Clover (Trifolium pratense) and Zigzag Clover (T. medium) - A Picture of Genomic Similarities and Differences.</title>
        <authorList>
            <person name="Dluhosova J."/>
            <person name="Istvanek J."/>
            <person name="Nedelnik J."/>
            <person name="Repkova J."/>
        </authorList>
    </citation>
    <scope>NUCLEOTIDE SEQUENCE [LARGE SCALE GENOMIC DNA]</scope>
    <source>
        <strain evidence="3">cv. 10/8</strain>
        <tissue evidence="2">Leaf</tissue>
    </source>
</reference>
<sequence>KAPDRVPNPEPPSPESVNEKIGSAQLPAPSPPLKPPEPPPKPPDPQSPQELVLPPPPAPPTQSLPPWHSGPIYEAMAVHTILSVARNFSATDSGDVSVVSQAELVKTSPI</sequence>
<evidence type="ECO:0000313" key="3">
    <source>
        <dbReference type="Proteomes" id="UP000265520"/>
    </source>
</evidence>
<name>A0A392S310_9FABA</name>
<feature type="region of interest" description="Disordered" evidence="1">
    <location>
        <begin position="1"/>
        <end position="70"/>
    </location>
</feature>
<dbReference type="AlphaFoldDB" id="A0A392S310"/>
<dbReference type="EMBL" id="LXQA010314589">
    <property type="protein sequence ID" value="MCI43238.1"/>
    <property type="molecule type" value="Genomic_DNA"/>
</dbReference>
<accession>A0A392S310</accession>